<keyword evidence="3" id="KW-1003">Cell membrane</keyword>
<dbReference type="NCBIfam" id="TIGR03426">
    <property type="entry name" value="shape_MreD"/>
    <property type="match status" value="1"/>
</dbReference>
<evidence type="ECO:0000256" key="2">
    <source>
        <dbReference type="ARBA" id="ARBA00007776"/>
    </source>
</evidence>
<evidence type="ECO:0000256" key="8">
    <source>
        <dbReference type="SAM" id="Phobius"/>
    </source>
</evidence>
<feature type="transmembrane region" description="Helical" evidence="8">
    <location>
        <begin position="144"/>
        <end position="163"/>
    </location>
</feature>
<evidence type="ECO:0000256" key="6">
    <source>
        <dbReference type="ARBA" id="ARBA00022989"/>
    </source>
</evidence>
<comment type="caution">
    <text evidence="9">The sequence shown here is derived from an EMBL/GenBank/DDBJ whole genome shotgun (WGS) entry which is preliminary data.</text>
</comment>
<dbReference type="EMBL" id="JBHUFF010000013">
    <property type="protein sequence ID" value="MFD1799587.1"/>
    <property type="molecule type" value="Genomic_DNA"/>
</dbReference>
<evidence type="ECO:0000256" key="1">
    <source>
        <dbReference type="ARBA" id="ARBA00004651"/>
    </source>
</evidence>
<protein>
    <submittedName>
        <fullName evidence="9">Rod shape-determining protein MreD</fullName>
    </submittedName>
</protein>
<reference evidence="10" key="1">
    <citation type="journal article" date="2019" name="Int. J. Syst. Evol. Microbiol.">
        <title>The Global Catalogue of Microorganisms (GCM) 10K type strain sequencing project: providing services to taxonomists for standard genome sequencing and annotation.</title>
        <authorList>
            <consortium name="The Broad Institute Genomics Platform"/>
            <consortium name="The Broad Institute Genome Sequencing Center for Infectious Disease"/>
            <person name="Wu L."/>
            <person name="Ma J."/>
        </authorList>
    </citation>
    <scope>NUCLEOTIDE SEQUENCE [LARGE SCALE GENOMIC DNA]</scope>
    <source>
        <strain evidence="10">KCTC 42143</strain>
    </source>
</reference>
<name>A0ABW4NQ20_9LACT</name>
<feature type="transmembrane region" description="Helical" evidence="8">
    <location>
        <begin position="33"/>
        <end position="55"/>
    </location>
</feature>
<evidence type="ECO:0000256" key="7">
    <source>
        <dbReference type="ARBA" id="ARBA00023136"/>
    </source>
</evidence>
<sequence>MNEQWKVKVFAPLLIFFGFLMDGLLSGVFSEQLYGGTGVMVPRLIVLIFILMSFYLPRNKMILYAVIFGLLYDSYYVGILGIYVAAFPLIVYITEKLKRVLNPNPIVVGMMVIINLSLLEFILYEFYKVLSFTTLDTSTFMASRLGPTLLLNLVFFILVFYPLKKMILKMIEN</sequence>
<evidence type="ECO:0000313" key="9">
    <source>
        <dbReference type="EMBL" id="MFD1799587.1"/>
    </source>
</evidence>
<evidence type="ECO:0000313" key="10">
    <source>
        <dbReference type="Proteomes" id="UP001597285"/>
    </source>
</evidence>
<dbReference type="Pfam" id="PF04093">
    <property type="entry name" value="MreD"/>
    <property type="match status" value="1"/>
</dbReference>
<organism evidence="9 10">
    <name type="scientific">Carnobacterium antarcticum</name>
    <dbReference type="NCBI Taxonomy" id="2126436"/>
    <lineage>
        <taxon>Bacteria</taxon>
        <taxon>Bacillati</taxon>
        <taxon>Bacillota</taxon>
        <taxon>Bacilli</taxon>
        <taxon>Lactobacillales</taxon>
        <taxon>Carnobacteriaceae</taxon>
        <taxon>Carnobacterium</taxon>
    </lineage>
</organism>
<evidence type="ECO:0000256" key="3">
    <source>
        <dbReference type="ARBA" id="ARBA00022475"/>
    </source>
</evidence>
<keyword evidence="7 8" id="KW-0472">Membrane</keyword>
<comment type="similarity">
    <text evidence="2">Belongs to the MreD family.</text>
</comment>
<comment type="subcellular location">
    <subcellularLocation>
        <location evidence="1">Cell membrane</location>
        <topology evidence="1">Multi-pass membrane protein</topology>
    </subcellularLocation>
</comment>
<gene>
    <name evidence="9" type="primary">mreD</name>
    <name evidence="9" type="ORF">ACFSBK_06950</name>
</gene>
<keyword evidence="10" id="KW-1185">Reference proteome</keyword>
<feature type="transmembrane region" description="Helical" evidence="8">
    <location>
        <begin position="106"/>
        <end position="124"/>
    </location>
</feature>
<dbReference type="RefSeq" id="WP_058918230.1">
    <property type="nucleotide sequence ID" value="NZ_JBHSQC010000025.1"/>
</dbReference>
<proteinExistence type="inferred from homology"/>
<keyword evidence="5" id="KW-0133">Cell shape</keyword>
<evidence type="ECO:0000256" key="5">
    <source>
        <dbReference type="ARBA" id="ARBA00022960"/>
    </source>
</evidence>
<keyword evidence="4 8" id="KW-0812">Transmembrane</keyword>
<dbReference type="Proteomes" id="UP001597285">
    <property type="component" value="Unassembled WGS sequence"/>
</dbReference>
<dbReference type="InterPro" id="IPR007227">
    <property type="entry name" value="Cell_shape_determining_MreD"/>
</dbReference>
<feature type="transmembrane region" description="Helical" evidence="8">
    <location>
        <begin position="6"/>
        <end position="26"/>
    </location>
</feature>
<evidence type="ECO:0000256" key="4">
    <source>
        <dbReference type="ARBA" id="ARBA00022692"/>
    </source>
</evidence>
<accession>A0ABW4NQ20</accession>
<keyword evidence="6 8" id="KW-1133">Transmembrane helix</keyword>